<reference evidence="2 3" key="1">
    <citation type="submission" date="2019-09" db="EMBL/GenBank/DDBJ databases">
        <authorList>
            <person name="Cremers G."/>
        </authorList>
    </citation>
    <scope>NUCLEOTIDE SEQUENCE [LARGE SCALE GENOMIC DNA]</scope>
    <source>
        <strain evidence="2">4A</strain>
    </source>
</reference>
<proteinExistence type="predicted"/>
<dbReference type="Pfam" id="PF14279">
    <property type="entry name" value="HNH_5"/>
    <property type="match status" value="1"/>
</dbReference>
<evidence type="ECO:0000313" key="3">
    <source>
        <dbReference type="Proteomes" id="UP000334923"/>
    </source>
</evidence>
<protein>
    <recommendedName>
        <fullName evidence="1">HNH nuclease domain-containing protein</fullName>
    </recommendedName>
</protein>
<dbReference type="OrthoDB" id="9802901at2"/>
<dbReference type="PANTHER" id="PTHR33877:SF2">
    <property type="entry name" value="OS07G0170200 PROTEIN"/>
    <property type="match status" value="1"/>
</dbReference>
<dbReference type="InterPro" id="IPR003615">
    <property type="entry name" value="HNH_nuc"/>
</dbReference>
<name>A0A5E6M8L6_9BACT</name>
<keyword evidence="3" id="KW-1185">Reference proteome</keyword>
<evidence type="ECO:0000313" key="2">
    <source>
        <dbReference type="EMBL" id="VVM05713.1"/>
    </source>
</evidence>
<dbReference type="InterPro" id="IPR052892">
    <property type="entry name" value="NA-targeting_endonuclease"/>
</dbReference>
<dbReference type="EMBL" id="CABFVA020000026">
    <property type="protein sequence ID" value="VVM05713.1"/>
    <property type="molecule type" value="Genomic_DNA"/>
</dbReference>
<feature type="domain" description="HNH nuclease" evidence="1">
    <location>
        <begin position="94"/>
        <end position="147"/>
    </location>
</feature>
<dbReference type="PANTHER" id="PTHR33877">
    <property type="entry name" value="SLL1193 PROTEIN"/>
    <property type="match status" value="1"/>
</dbReference>
<sequence>MTALDTSVLVLNRLWQAVNLCSARHAFGLLYQGHAHVVHAEESDFYSLDFAHWAEHSRDYAGTDVVHTVSARLRVPRVILLVLFERIPNKDVKFTRRNVFERDNHTCQYCGHRFDNRSLNLDHVVPRERGGKTVWENIVCSCIWCNSRKGNRTPQEAGMRLLRRPRRPRWRPLVASETAGVPEAWRRFVDVDSWTVELS</sequence>
<dbReference type="Gene3D" id="1.10.30.50">
    <property type="match status" value="1"/>
</dbReference>
<gene>
    <name evidence="2" type="ORF">MAMT_00750</name>
</gene>
<dbReference type="RefSeq" id="WP_142659667.1">
    <property type="nucleotide sequence ID" value="NZ_CABFVA020000026.1"/>
</dbReference>
<organism evidence="2 3">
    <name type="scientific">Methylacidimicrobium tartarophylax</name>
    <dbReference type="NCBI Taxonomy" id="1041768"/>
    <lineage>
        <taxon>Bacteria</taxon>
        <taxon>Pseudomonadati</taxon>
        <taxon>Verrucomicrobiota</taxon>
        <taxon>Methylacidimicrobium</taxon>
    </lineage>
</organism>
<dbReference type="Proteomes" id="UP000334923">
    <property type="component" value="Unassembled WGS sequence"/>
</dbReference>
<dbReference type="InterPro" id="IPR029471">
    <property type="entry name" value="HNH_5"/>
</dbReference>
<accession>A0A5E6M8L6</accession>
<evidence type="ECO:0000259" key="1">
    <source>
        <dbReference type="SMART" id="SM00507"/>
    </source>
</evidence>
<dbReference type="SMART" id="SM00507">
    <property type="entry name" value="HNHc"/>
    <property type="match status" value="1"/>
</dbReference>
<dbReference type="AlphaFoldDB" id="A0A5E6M8L6"/>
<dbReference type="CDD" id="cd00085">
    <property type="entry name" value="HNHc"/>
    <property type="match status" value="1"/>
</dbReference>